<name>A0A225UYK4_9STRA</name>
<proteinExistence type="predicted"/>
<dbReference type="AlphaFoldDB" id="A0A225UYK4"/>
<dbReference type="OrthoDB" id="128648at2759"/>
<protein>
    <submittedName>
        <fullName evidence="1">RxLR effector protein</fullName>
    </submittedName>
</protein>
<sequence length="233" mass="26906">MTKLDLDPDIGKSLASPNFKALSDYVDMFNKKNPERKTSLIDTLKLRYNKDFLPLNLQTAKDSSDEVTKAMATKLQIELLEQWRSNKKTAVDVFKILEFNFEGGRFRFDKTRFTILDDYIKLLNAKNSHENTQMLSVLKTGFGGEDKLALILSSKMESIYDEMYATAFNYRNFLFQEWVNRDLDPMSVLIKVFLVEEVKLTDAPAKAKAVIADYKPFYIKANSLDPDWLPKNV</sequence>
<comment type="caution">
    <text evidence="1">The sequence shown here is derived from an EMBL/GenBank/DDBJ whole genome shotgun (WGS) entry which is preliminary data.</text>
</comment>
<gene>
    <name evidence="1" type="ORF">PHMEG_00031557</name>
</gene>
<accession>A0A225UYK4</accession>
<organism evidence="1 2">
    <name type="scientific">Phytophthora megakarya</name>
    <dbReference type="NCBI Taxonomy" id="4795"/>
    <lineage>
        <taxon>Eukaryota</taxon>
        <taxon>Sar</taxon>
        <taxon>Stramenopiles</taxon>
        <taxon>Oomycota</taxon>
        <taxon>Peronosporomycetes</taxon>
        <taxon>Peronosporales</taxon>
        <taxon>Peronosporaceae</taxon>
        <taxon>Phytophthora</taxon>
    </lineage>
</organism>
<dbReference type="EMBL" id="NBNE01010035">
    <property type="protein sequence ID" value="OWY97817.1"/>
    <property type="molecule type" value="Genomic_DNA"/>
</dbReference>
<keyword evidence="2" id="KW-1185">Reference proteome</keyword>
<dbReference type="Proteomes" id="UP000198211">
    <property type="component" value="Unassembled WGS sequence"/>
</dbReference>
<reference evidence="2" key="1">
    <citation type="submission" date="2017-03" db="EMBL/GenBank/DDBJ databases">
        <title>Phytopthora megakarya and P. palmivora, two closely related causual agents of cacao black pod achieved similar genome size and gene model numbers by different mechanisms.</title>
        <authorList>
            <person name="Ali S."/>
            <person name="Shao J."/>
            <person name="Larry D.J."/>
            <person name="Kronmiller B."/>
            <person name="Shen D."/>
            <person name="Strem M.D."/>
            <person name="Melnick R.L."/>
            <person name="Guiltinan M.J."/>
            <person name="Tyler B.M."/>
            <person name="Meinhardt L.W."/>
            <person name="Bailey B.A."/>
        </authorList>
    </citation>
    <scope>NUCLEOTIDE SEQUENCE [LARGE SCALE GENOMIC DNA]</scope>
    <source>
        <strain evidence="2">zdho120</strain>
    </source>
</reference>
<evidence type="ECO:0000313" key="2">
    <source>
        <dbReference type="Proteomes" id="UP000198211"/>
    </source>
</evidence>
<evidence type="ECO:0000313" key="1">
    <source>
        <dbReference type="EMBL" id="OWY97817.1"/>
    </source>
</evidence>